<accession>A0A0B0MSN7</accession>
<gene>
    <name evidence="2" type="ORF">F383_30795</name>
</gene>
<feature type="signal peptide" evidence="1">
    <location>
        <begin position="1"/>
        <end position="18"/>
    </location>
</feature>
<dbReference type="InterPro" id="IPR016156">
    <property type="entry name" value="FAD/NAD-linked_Rdtase_dimer_sf"/>
</dbReference>
<evidence type="ECO:0000313" key="2">
    <source>
        <dbReference type="EMBL" id="KHG05133.1"/>
    </source>
</evidence>
<organism evidence="2 3">
    <name type="scientific">Gossypium arboreum</name>
    <name type="common">Tree cotton</name>
    <name type="synonym">Gossypium nanking</name>
    <dbReference type="NCBI Taxonomy" id="29729"/>
    <lineage>
        <taxon>Eukaryota</taxon>
        <taxon>Viridiplantae</taxon>
        <taxon>Streptophyta</taxon>
        <taxon>Embryophyta</taxon>
        <taxon>Tracheophyta</taxon>
        <taxon>Spermatophyta</taxon>
        <taxon>Magnoliopsida</taxon>
        <taxon>eudicotyledons</taxon>
        <taxon>Gunneridae</taxon>
        <taxon>Pentapetalae</taxon>
        <taxon>rosids</taxon>
        <taxon>malvids</taxon>
        <taxon>Malvales</taxon>
        <taxon>Malvaceae</taxon>
        <taxon>Malvoideae</taxon>
        <taxon>Gossypium</taxon>
    </lineage>
</organism>
<name>A0A0B0MSN7_GOSAR</name>
<feature type="chain" id="PRO_5002076012" evidence="1">
    <location>
        <begin position="19"/>
        <end position="126"/>
    </location>
</feature>
<dbReference type="EMBL" id="JRRC01424384">
    <property type="protein sequence ID" value="KHG05133.1"/>
    <property type="molecule type" value="Genomic_DNA"/>
</dbReference>
<keyword evidence="1" id="KW-0732">Signal</keyword>
<keyword evidence="3" id="KW-1185">Reference proteome</keyword>
<dbReference type="Gene3D" id="3.30.390.30">
    <property type="match status" value="1"/>
</dbReference>
<reference evidence="3" key="1">
    <citation type="submission" date="2014-09" db="EMBL/GenBank/DDBJ databases">
        <authorList>
            <person name="Mudge J."/>
            <person name="Ramaraj T."/>
            <person name="Lindquist I.E."/>
            <person name="Bharti A.K."/>
            <person name="Sundararajan A."/>
            <person name="Cameron C.T."/>
            <person name="Woodward J.E."/>
            <person name="May G.D."/>
            <person name="Brubaker C."/>
            <person name="Broadhvest J."/>
            <person name="Wilkins T.A."/>
        </authorList>
    </citation>
    <scope>NUCLEOTIDE SEQUENCE</scope>
    <source>
        <strain evidence="3">cv. AKA8401</strain>
    </source>
</reference>
<comment type="caution">
    <text evidence="2">The sequence shown here is derived from an EMBL/GenBank/DDBJ whole genome shotgun (WGS) entry which is preliminary data.</text>
</comment>
<sequence>MWHSSSSALEFILATLSGLPDWVGFHETYSLCKDKQSSWSAHVWRRFCRNSAGICSCYKSWADKSRFDATLGIHPPAAKEFVTMRTPTRKIRQSLESEKITEVNKVTEKLAMPLPYKRNCFSAIVT</sequence>
<dbReference type="AlphaFoldDB" id="A0A0B0MSN7"/>
<protein>
    <submittedName>
        <fullName evidence="2">Glutathione reductase, chloroplastic</fullName>
    </submittedName>
</protein>
<dbReference type="Proteomes" id="UP000032142">
    <property type="component" value="Unassembled WGS sequence"/>
</dbReference>
<proteinExistence type="predicted"/>
<evidence type="ECO:0000313" key="3">
    <source>
        <dbReference type="Proteomes" id="UP000032142"/>
    </source>
</evidence>
<evidence type="ECO:0000256" key="1">
    <source>
        <dbReference type="SAM" id="SignalP"/>
    </source>
</evidence>